<protein>
    <submittedName>
        <fullName evidence="2">Uncharacterized protein</fullName>
    </submittedName>
</protein>
<gene>
    <name evidence="2" type="ORF">NDU88_007449</name>
</gene>
<feature type="region of interest" description="Disordered" evidence="1">
    <location>
        <begin position="36"/>
        <end position="78"/>
    </location>
</feature>
<accession>A0AAV7P0V7</accession>
<organism evidence="2 3">
    <name type="scientific">Pleurodeles waltl</name>
    <name type="common">Iberian ribbed newt</name>
    <dbReference type="NCBI Taxonomy" id="8319"/>
    <lineage>
        <taxon>Eukaryota</taxon>
        <taxon>Metazoa</taxon>
        <taxon>Chordata</taxon>
        <taxon>Craniata</taxon>
        <taxon>Vertebrata</taxon>
        <taxon>Euteleostomi</taxon>
        <taxon>Amphibia</taxon>
        <taxon>Batrachia</taxon>
        <taxon>Caudata</taxon>
        <taxon>Salamandroidea</taxon>
        <taxon>Salamandridae</taxon>
        <taxon>Pleurodelinae</taxon>
        <taxon>Pleurodeles</taxon>
    </lineage>
</organism>
<name>A0AAV7P0V7_PLEWA</name>
<dbReference type="Proteomes" id="UP001066276">
    <property type="component" value="Chromosome 8"/>
</dbReference>
<proteinExistence type="predicted"/>
<keyword evidence="3" id="KW-1185">Reference proteome</keyword>
<evidence type="ECO:0000256" key="1">
    <source>
        <dbReference type="SAM" id="MobiDB-lite"/>
    </source>
</evidence>
<dbReference type="AlphaFoldDB" id="A0AAV7P0V7"/>
<sequence>MPGDSSGASFPDPEVLCLAPRNAETLDCVGPFIAPEEEEQEPPPHHHKTTEELTATLEGGKATKQPSLGCYDQKAARL</sequence>
<reference evidence="2" key="1">
    <citation type="journal article" date="2022" name="bioRxiv">
        <title>Sequencing and chromosome-scale assembly of the giantPleurodeles waltlgenome.</title>
        <authorList>
            <person name="Brown T."/>
            <person name="Elewa A."/>
            <person name="Iarovenko S."/>
            <person name="Subramanian E."/>
            <person name="Araus A.J."/>
            <person name="Petzold A."/>
            <person name="Susuki M."/>
            <person name="Suzuki K.-i.T."/>
            <person name="Hayashi T."/>
            <person name="Toyoda A."/>
            <person name="Oliveira C."/>
            <person name="Osipova E."/>
            <person name="Leigh N.D."/>
            <person name="Simon A."/>
            <person name="Yun M.H."/>
        </authorList>
    </citation>
    <scope>NUCLEOTIDE SEQUENCE</scope>
    <source>
        <strain evidence="2">20211129_DDA</strain>
        <tissue evidence="2">Liver</tissue>
    </source>
</reference>
<dbReference type="EMBL" id="JANPWB010000012">
    <property type="protein sequence ID" value="KAJ1119263.1"/>
    <property type="molecule type" value="Genomic_DNA"/>
</dbReference>
<evidence type="ECO:0000313" key="2">
    <source>
        <dbReference type="EMBL" id="KAJ1119263.1"/>
    </source>
</evidence>
<comment type="caution">
    <text evidence="2">The sequence shown here is derived from an EMBL/GenBank/DDBJ whole genome shotgun (WGS) entry which is preliminary data.</text>
</comment>
<evidence type="ECO:0000313" key="3">
    <source>
        <dbReference type="Proteomes" id="UP001066276"/>
    </source>
</evidence>